<name>D0LQI2_HALO1</name>
<dbReference type="HOGENOM" id="CLU_010194_9_0_7"/>
<accession>D0LQI2</accession>
<evidence type="ECO:0000256" key="1">
    <source>
        <dbReference type="ARBA" id="ARBA00006484"/>
    </source>
</evidence>
<proteinExistence type="inferred from homology"/>
<evidence type="ECO:0000256" key="4">
    <source>
        <dbReference type="RuleBase" id="RU000363"/>
    </source>
</evidence>
<dbReference type="PANTHER" id="PTHR43963:SF6">
    <property type="entry name" value="CHAIN DEHYDROGENASE FAMILY PROTEIN, PUTATIVE (AFU_ORTHOLOGUE AFUA_3G15350)-RELATED"/>
    <property type="match status" value="1"/>
</dbReference>
<dbReference type="PRINTS" id="PR00080">
    <property type="entry name" value="SDRFAMILY"/>
</dbReference>
<dbReference type="OrthoDB" id="5334159at2"/>
<evidence type="ECO:0000256" key="2">
    <source>
        <dbReference type="ARBA" id="ARBA00022857"/>
    </source>
</evidence>
<keyword evidence="6" id="KW-1185">Reference proteome</keyword>
<dbReference type="PANTHER" id="PTHR43963">
    <property type="entry name" value="CARBONYL REDUCTASE 1-RELATED"/>
    <property type="match status" value="1"/>
</dbReference>
<keyword evidence="3" id="KW-0560">Oxidoreductase</keyword>
<evidence type="ECO:0000256" key="3">
    <source>
        <dbReference type="ARBA" id="ARBA00023002"/>
    </source>
</evidence>
<dbReference type="PRINTS" id="PR00081">
    <property type="entry name" value="GDHRDH"/>
</dbReference>
<protein>
    <submittedName>
        <fullName evidence="5">Short-chain dehydrogenase/reductase SDR</fullName>
    </submittedName>
</protein>
<keyword evidence="2" id="KW-0521">NADP</keyword>
<dbReference type="AlphaFoldDB" id="D0LQI2"/>
<dbReference type="InterPro" id="IPR002347">
    <property type="entry name" value="SDR_fam"/>
</dbReference>
<dbReference type="eggNOG" id="COG1028">
    <property type="taxonomic scope" value="Bacteria"/>
</dbReference>
<dbReference type="Gene3D" id="3.40.50.720">
    <property type="entry name" value="NAD(P)-binding Rossmann-like Domain"/>
    <property type="match status" value="1"/>
</dbReference>
<dbReference type="EMBL" id="CP001804">
    <property type="protein sequence ID" value="ACY18991.1"/>
    <property type="molecule type" value="Genomic_DNA"/>
</dbReference>
<dbReference type="GO" id="GO:0016616">
    <property type="term" value="F:oxidoreductase activity, acting on the CH-OH group of donors, NAD or NADP as acceptor"/>
    <property type="evidence" value="ECO:0007669"/>
    <property type="project" value="InterPro"/>
</dbReference>
<dbReference type="CDD" id="cd05324">
    <property type="entry name" value="carb_red_PTCR-like_SDR_c"/>
    <property type="match status" value="1"/>
</dbReference>
<dbReference type="Proteomes" id="UP000001880">
    <property type="component" value="Chromosome"/>
</dbReference>
<dbReference type="InterPro" id="IPR045313">
    <property type="entry name" value="CBR1-like"/>
</dbReference>
<dbReference type="Pfam" id="PF00106">
    <property type="entry name" value="adh_short"/>
    <property type="match status" value="1"/>
</dbReference>
<organism evidence="5 6">
    <name type="scientific">Haliangium ochraceum (strain DSM 14365 / JCM 11303 / SMP-2)</name>
    <dbReference type="NCBI Taxonomy" id="502025"/>
    <lineage>
        <taxon>Bacteria</taxon>
        <taxon>Pseudomonadati</taxon>
        <taxon>Myxococcota</taxon>
        <taxon>Polyangia</taxon>
        <taxon>Haliangiales</taxon>
        <taxon>Kofleriaceae</taxon>
        <taxon>Haliangium</taxon>
    </lineage>
</organism>
<sequence length="229" mass="24034">MALVTGGNRGIGLAICRQLGERGVRVLVGARDPAKGEAAVAKLRAGGAAASPLRIAVDEPASVDAAFAHVRKEFGRMDILVNNAAIAIDGPGTVATLSEAVLAETLQTNLFGALRVAQAALALMRERDYGRIVNVSSGQGSFTKIDRSKPAYRLSKTALNALTRMLTDECAGSGILVNAMTPGWVRTHMGGVRAPRSVDEGADTAVWLATLPADGPRGGFFRDRQPFPW</sequence>
<dbReference type="InterPro" id="IPR036291">
    <property type="entry name" value="NAD(P)-bd_dom_sf"/>
</dbReference>
<reference evidence="5 6" key="1">
    <citation type="journal article" date="2010" name="Stand. Genomic Sci.">
        <title>Complete genome sequence of Haliangium ochraceum type strain (SMP-2).</title>
        <authorList>
            <consortium name="US DOE Joint Genome Institute (JGI-PGF)"/>
            <person name="Ivanova N."/>
            <person name="Daum C."/>
            <person name="Lang E."/>
            <person name="Abt B."/>
            <person name="Kopitz M."/>
            <person name="Saunders E."/>
            <person name="Lapidus A."/>
            <person name="Lucas S."/>
            <person name="Glavina Del Rio T."/>
            <person name="Nolan M."/>
            <person name="Tice H."/>
            <person name="Copeland A."/>
            <person name="Cheng J.F."/>
            <person name="Chen F."/>
            <person name="Bruce D."/>
            <person name="Goodwin L."/>
            <person name="Pitluck S."/>
            <person name="Mavromatis K."/>
            <person name="Pati A."/>
            <person name="Mikhailova N."/>
            <person name="Chen A."/>
            <person name="Palaniappan K."/>
            <person name="Land M."/>
            <person name="Hauser L."/>
            <person name="Chang Y.J."/>
            <person name="Jeffries C.D."/>
            <person name="Detter J.C."/>
            <person name="Brettin T."/>
            <person name="Rohde M."/>
            <person name="Goker M."/>
            <person name="Bristow J."/>
            <person name="Markowitz V."/>
            <person name="Eisen J.A."/>
            <person name="Hugenholtz P."/>
            <person name="Kyrpides N.C."/>
            <person name="Klenk H.P."/>
        </authorList>
    </citation>
    <scope>NUCLEOTIDE SEQUENCE [LARGE SCALE GENOMIC DNA]</scope>
    <source>
        <strain evidence="6">DSM 14365 / CIP 107738 / JCM 11303 / AJ 13395 / SMP-2</strain>
    </source>
</reference>
<evidence type="ECO:0000313" key="5">
    <source>
        <dbReference type="EMBL" id="ACY18991.1"/>
    </source>
</evidence>
<dbReference type="SUPFAM" id="SSF51735">
    <property type="entry name" value="NAD(P)-binding Rossmann-fold domains"/>
    <property type="match status" value="1"/>
</dbReference>
<comment type="similarity">
    <text evidence="1 4">Belongs to the short-chain dehydrogenases/reductases (SDR) family.</text>
</comment>
<dbReference type="STRING" id="502025.Hoch_6522"/>
<gene>
    <name evidence="5" type="ordered locus">Hoch_6522</name>
</gene>
<dbReference type="KEGG" id="hoh:Hoch_6522"/>
<evidence type="ECO:0000313" key="6">
    <source>
        <dbReference type="Proteomes" id="UP000001880"/>
    </source>
</evidence>